<gene>
    <name evidence="7" type="ORF">SAMN02745108_00207</name>
</gene>
<dbReference type="InterPro" id="IPR002797">
    <property type="entry name" value="Polysacc_synth"/>
</dbReference>
<organism evidence="7 8">
    <name type="scientific">Fibrobacter intestinalis</name>
    <dbReference type="NCBI Taxonomy" id="28122"/>
    <lineage>
        <taxon>Bacteria</taxon>
        <taxon>Pseudomonadati</taxon>
        <taxon>Fibrobacterota</taxon>
        <taxon>Fibrobacteria</taxon>
        <taxon>Fibrobacterales</taxon>
        <taxon>Fibrobacteraceae</taxon>
        <taxon>Fibrobacter</taxon>
    </lineage>
</organism>
<dbReference type="RefSeq" id="WP_078775395.1">
    <property type="nucleotide sequence ID" value="NZ_FUWU01000002.1"/>
</dbReference>
<evidence type="ECO:0000313" key="7">
    <source>
        <dbReference type="EMBL" id="SJZ35048.1"/>
    </source>
</evidence>
<feature type="transmembrane region" description="Helical" evidence="6">
    <location>
        <begin position="226"/>
        <end position="244"/>
    </location>
</feature>
<dbReference type="AlphaFoldDB" id="A0A1T4JY42"/>
<dbReference type="GO" id="GO:0005886">
    <property type="term" value="C:plasma membrane"/>
    <property type="evidence" value="ECO:0007669"/>
    <property type="project" value="UniProtKB-SubCell"/>
</dbReference>
<feature type="transmembrane region" description="Helical" evidence="6">
    <location>
        <begin position="129"/>
        <end position="148"/>
    </location>
</feature>
<feature type="transmembrane region" description="Helical" evidence="6">
    <location>
        <begin position="303"/>
        <end position="325"/>
    </location>
</feature>
<accession>A0A1T4JY42</accession>
<feature type="transmembrane region" description="Helical" evidence="6">
    <location>
        <begin position="87"/>
        <end position="109"/>
    </location>
</feature>
<dbReference type="STRING" id="28122.SAMN02745108_00207"/>
<keyword evidence="3 6" id="KW-0812">Transmembrane</keyword>
<evidence type="ECO:0000256" key="3">
    <source>
        <dbReference type="ARBA" id="ARBA00022692"/>
    </source>
</evidence>
<evidence type="ECO:0000256" key="1">
    <source>
        <dbReference type="ARBA" id="ARBA00004651"/>
    </source>
</evidence>
<feature type="transmembrane region" description="Helical" evidence="6">
    <location>
        <begin position="375"/>
        <end position="394"/>
    </location>
</feature>
<keyword evidence="4 6" id="KW-1133">Transmembrane helix</keyword>
<keyword evidence="2" id="KW-1003">Cell membrane</keyword>
<evidence type="ECO:0000256" key="4">
    <source>
        <dbReference type="ARBA" id="ARBA00022989"/>
    </source>
</evidence>
<proteinExistence type="predicted"/>
<reference evidence="7 8" key="1">
    <citation type="submission" date="2017-02" db="EMBL/GenBank/DDBJ databases">
        <authorList>
            <person name="Peterson S.W."/>
        </authorList>
    </citation>
    <scope>NUCLEOTIDE SEQUENCE [LARGE SCALE GENOMIC DNA]</scope>
    <source>
        <strain evidence="7 8">ATCC 43854</strain>
    </source>
</reference>
<name>A0A1T4JY42_9BACT</name>
<dbReference type="PANTHER" id="PTHR30250:SF11">
    <property type="entry name" value="O-ANTIGEN TRANSPORTER-RELATED"/>
    <property type="match status" value="1"/>
</dbReference>
<feature type="transmembrane region" description="Helical" evidence="6">
    <location>
        <begin position="186"/>
        <end position="206"/>
    </location>
</feature>
<dbReference type="EMBL" id="FUWU01000002">
    <property type="protein sequence ID" value="SJZ35048.1"/>
    <property type="molecule type" value="Genomic_DNA"/>
</dbReference>
<dbReference type="PANTHER" id="PTHR30250">
    <property type="entry name" value="PST FAMILY PREDICTED COLANIC ACID TRANSPORTER"/>
    <property type="match status" value="1"/>
</dbReference>
<feature type="transmembrane region" description="Helical" evidence="6">
    <location>
        <begin position="345"/>
        <end position="368"/>
    </location>
</feature>
<sequence>MMDSIQTDQKFLMKSTLFTFLGSALKVIAAVLTIVVARVFGKELFGIYVSTQLLVLTLSRVAILGLDKGLHRYLPQNKVCGRILYEGIAESLRFALVVALIISSLLWMGSFFNLQRFSTGLAMLSSAEISLYVLSVIPYTALLLFAGASEGNRRPQYKIFINDFAVTTLSPVIALAFYFAGISGKFALPLGFFMANILGVMVYFFLMKMQFPELRFLQKKKIPKELLDFSLPLGFAEIVAAFLLRVDLWMVLALIGPEAAGIYAVMVTISNGLKTIRQSYNPILQPVVASMSAERLKTDLKPVFSYCVSMVTLIQLGIGFFIVFFPEQTMLIAGKSFITEENPVAVLGILIIGNLINGFFGLSGAVINGLGKSKFMLMMNVVSLIFALAMNRLLIPVLGIAGAALSSMSYQILQSIWMNIYLKKMGFWLYQKFLWGQVFWMALLVAFYVYLQLAPSPSLSLKAVVYAVLLLLLLWTFWKQGLSGYKKGVAQNSSKKN</sequence>
<feature type="transmembrane region" description="Helical" evidence="6">
    <location>
        <begin position="250"/>
        <end position="269"/>
    </location>
</feature>
<feature type="transmembrane region" description="Helical" evidence="6">
    <location>
        <begin position="45"/>
        <end position="66"/>
    </location>
</feature>
<evidence type="ECO:0000256" key="2">
    <source>
        <dbReference type="ARBA" id="ARBA00022475"/>
    </source>
</evidence>
<dbReference type="InterPro" id="IPR050833">
    <property type="entry name" value="Poly_Biosynth_Transport"/>
</dbReference>
<evidence type="ECO:0000256" key="5">
    <source>
        <dbReference type="ARBA" id="ARBA00023136"/>
    </source>
</evidence>
<evidence type="ECO:0000256" key="6">
    <source>
        <dbReference type="SAM" id="Phobius"/>
    </source>
</evidence>
<protein>
    <submittedName>
        <fullName evidence="7">Membrane protein involved in the export of O-antigen and teichoic acid</fullName>
    </submittedName>
</protein>
<dbReference type="Pfam" id="PF01943">
    <property type="entry name" value="Polysacc_synt"/>
    <property type="match status" value="1"/>
</dbReference>
<comment type="subcellular location">
    <subcellularLocation>
        <location evidence="1">Cell membrane</location>
        <topology evidence="1">Multi-pass membrane protein</topology>
    </subcellularLocation>
</comment>
<keyword evidence="5 6" id="KW-0472">Membrane</keyword>
<feature type="transmembrane region" description="Helical" evidence="6">
    <location>
        <begin position="459"/>
        <end position="478"/>
    </location>
</feature>
<feature type="transmembrane region" description="Helical" evidence="6">
    <location>
        <begin position="434"/>
        <end position="453"/>
    </location>
</feature>
<evidence type="ECO:0000313" key="8">
    <source>
        <dbReference type="Proteomes" id="UP000190449"/>
    </source>
</evidence>
<dbReference type="Proteomes" id="UP000190449">
    <property type="component" value="Unassembled WGS sequence"/>
</dbReference>
<feature type="transmembrane region" description="Helical" evidence="6">
    <location>
        <begin position="160"/>
        <end position="180"/>
    </location>
</feature>